<feature type="compositionally biased region" description="Basic and acidic residues" evidence="1">
    <location>
        <begin position="477"/>
        <end position="495"/>
    </location>
</feature>
<feature type="compositionally biased region" description="Basic and acidic residues" evidence="1">
    <location>
        <begin position="1227"/>
        <end position="1252"/>
    </location>
</feature>
<feature type="compositionally biased region" description="Acidic residues" evidence="1">
    <location>
        <begin position="1103"/>
        <end position="1115"/>
    </location>
</feature>
<feature type="compositionally biased region" description="Basic and acidic residues" evidence="1">
    <location>
        <begin position="140"/>
        <end position="152"/>
    </location>
</feature>
<evidence type="ECO:0000256" key="1">
    <source>
        <dbReference type="SAM" id="MobiDB-lite"/>
    </source>
</evidence>
<dbReference type="Proteomes" id="UP000192596">
    <property type="component" value="Unassembled WGS sequence"/>
</dbReference>
<feature type="compositionally biased region" description="Low complexity" evidence="1">
    <location>
        <begin position="577"/>
        <end position="592"/>
    </location>
</feature>
<name>A0A1V8TE87_9PEZI</name>
<dbReference type="InterPro" id="IPR046784">
    <property type="entry name" value="Eap1"/>
</dbReference>
<feature type="compositionally biased region" description="Basic and acidic residues" evidence="1">
    <location>
        <begin position="1076"/>
        <end position="1089"/>
    </location>
</feature>
<feature type="region of interest" description="Disordered" evidence="1">
    <location>
        <begin position="44"/>
        <end position="543"/>
    </location>
</feature>
<feature type="compositionally biased region" description="Basic and acidic residues" evidence="1">
    <location>
        <begin position="160"/>
        <end position="258"/>
    </location>
</feature>
<feature type="compositionally biased region" description="Low complexity" evidence="1">
    <location>
        <begin position="1785"/>
        <end position="1798"/>
    </location>
</feature>
<feature type="compositionally biased region" description="Polar residues" evidence="1">
    <location>
        <begin position="1442"/>
        <end position="1460"/>
    </location>
</feature>
<feature type="region of interest" description="Disordered" evidence="1">
    <location>
        <begin position="1698"/>
        <end position="1816"/>
    </location>
</feature>
<feature type="compositionally biased region" description="Low complexity" evidence="1">
    <location>
        <begin position="126"/>
        <end position="139"/>
    </location>
</feature>
<feature type="compositionally biased region" description="Low complexity" evidence="1">
    <location>
        <begin position="1259"/>
        <end position="1279"/>
    </location>
</feature>
<dbReference type="Pfam" id="PF20566">
    <property type="entry name" value="Eap1"/>
    <property type="match status" value="1"/>
</dbReference>
<evidence type="ECO:0000313" key="2">
    <source>
        <dbReference type="EMBL" id="OQO09686.1"/>
    </source>
</evidence>
<keyword evidence="3" id="KW-1185">Reference proteome</keyword>
<feature type="compositionally biased region" description="Low complexity" evidence="1">
    <location>
        <begin position="1652"/>
        <end position="1671"/>
    </location>
</feature>
<comment type="caution">
    <text evidence="2">The sequence shown here is derived from an EMBL/GenBank/DDBJ whole genome shotgun (WGS) entry which is preliminary data.</text>
</comment>
<feature type="compositionally biased region" description="Pro residues" evidence="1">
    <location>
        <begin position="599"/>
        <end position="614"/>
    </location>
</feature>
<evidence type="ECO:0000313" key="3">
    <source>
        <dbReference type="Proteomes" id="UP000192596"/>
    </source>
</evidence>
<feature type="compositionally biased region" description="Polar residues" evidence="1">
    <location>
        <begin position="451"/>
        <end position="464"/>
    </location>
</feature>
<feature type="compositionally biased region" description="Polar residues" evidence="1">
    <location>
        <begin position="946"/>
        <end position="956"/>
    </location>
</feature>
<feature type="compositionally biased region" description="Pro residues" evidence="1">
    <location>
        <begin position="1193"/>
        <end position="1202"/>
    </location>
</feature>
<feature type="region of interest" description="Disordered" evidence="1">
    <location>
        <begin position="1330"/>
        <end position="1350"/>
    </location>
</feature>
<sequence>MPPHRYSLADLTNLRNSPLVRKPDNLPPIEQWIEYVYLDKDSREKLRIPHSEPQPKETPANKRKAQHTNGEAANASPMGNFSTGRPSLISTREKGSRGGDDVVLGPPKMAFTSSSRLARANGNGEATPTAADTPVADNPDSARSRPATDRQQNRKSGNPPEKDGRDARDSWTMARDRRAHGEVTDEQRETSDRFSKFKKHDRDQNGEQGRNGDRQDTRWGRNDERRPNGERQGGWRDRENARQDKGWQRSDRNERDPEWFDQPAALQTQEQDTGRDGGGHTADDFEQWKAAMRQADRPAGIANDVNEPAAAQERPQSKETKPLKLDQFPQSGFGGFGIKSPDMPMENAQPTKAPTVKGKASRFADVFTKKDEPQPSSIADAPTIQAAAPAAASSNEERMHFESMMSMLKQVKMPADPTPAPPAAEPTSPRVVSNGSRQKSRFFDAAPKSPEMSQPPQTGFQSPRAQPGNGFAPPTREFTDRSKLVSSQLDRHPLEHVTQTLPMTTIGSPEPGRPTNDQRASVPPQVRANDFNGNAPPARNVATPDINIQNLLAAQGAQRSEAPDTNRSFLLGLLQGPASRPASQSQQPRPQQDFWIGQPPEPLAPQPRAPPPPGRVDDQLLRHSLTEPSRPDYAQQYRQQPEPNPRAMHHPPGFDEHAAAYQRQQHEAQQQQLHHRRTFTEPPQNPQQPPNRRVSGHPNLPGMPHQSQPQFPPDFSYIQAPAGPHGPPPGFAGSRPPQQNFAFHPQPPPPGFPAGGMMQSPPPPPPGFAHGPPTGMPPGLMAMRSPEGGVPVSAGFGGTGRGFAGDVRMDSTAEHAGTAPKDIARLARSSVDRLPTPEDNEFDTAGKVNRPDPNDHHTAGSSEGTEVVDLLTHPRANDVPPSPMVGSPPRGRAVETAAALRMMAHEVENAPRRPTPLGRHDSTGRLITGPSQMASTSPAPAKRFSLLQSPLSPTAGGSSGTMGEAGLAIRDAEASQRVHIDGVLSTEGRAPDTAPASAAAPQSTAPSAGESLDAVRQPRVTDEVLSRAVPRISTSGLAPGTISGDGVSPSGSSEMSRGRTRKPGTERNKSPAARISESRSRDGRKRMNDSSESDSSVSPDLPNELDQEPQTDQDEPATQPQPARPVLPWVRNQEQAHAQYTHPGGTETPAGAPSRDANLPAILQAITTLQQTDFAQAGQTVAPHQQPRIRLQMPPPRQPPPEQHQSEPLVFNMDDVPSPISAPPAELPDRLPRNMRSHSHDPQLESTPERPRQPLPSRVVQPQQLQSGVQVQSQQTQQQERLLPRPRARFLIGGDEPLSQASTEDGWSHVERGVEIADGRSRWDRLLDRQEREMGLPRSPPVQPSKQRETLGRSYVGTLPAEADEAPRPQLGHGDDMFSDDILGEEIFEDELYEEQAAEALVAEARQRRAMRSPAYQRRVILVPRLSRAVLSEELARELTEQAANQSEWSQTHSTGSSEPAVSLFEINPGPTIGNSDTDLGRAEPSSQLEKSTDQPQRKGKGPAEADPDCPVIADGRTPEQGQAEPLPRSLNTGVPARGEAGPSNWYRDPTLPPVGNVFEETLPQPLFGVGPFGPGTHESPISSIPSLGYDAPLGDTHADTEVFADGNIPGGVALAQAVADDGNLPLVSFEQLAPREDSAATTPAPLAVTQPPSRASTAAFSRSPAPASPANVDGTANQVSQASDALDGETDIEDLSAQTVGGNGTAPAAFARPPLARRERGHRAAPTGPRNSNPSAGWQVRASRSSHGWSSTTPDDAHDGQTLVTNDTVQTSTDSSGTADHTQAPAPSASGSGARSGRQVREHRRGTNDGKWHGW</sequence>
<protein>
    <submittedName>
        <fullName evidence="2">Uncharacterized protein</fullName>
    </submittedName>
</protein>
<feature type="region of interest" description="Disordered" evidence="1">
    <location>
        <begin position="907"/>
        <end position="1159"/>
    </location>
</feature>
<accession>A0A1V8TE87</accession>
<feature type="compositionally biased region" description="Polar residues" evidence="1">
    <location>
        <begin position="497"/>
        <end position="507"/>
    </location>
</feature>
<gene>
    <name evidence="2" type="ORF">B0A48_05088</name>
</gene>
<feature type="compositionally biased region" description="Basic and acidic residues" evidence="1">
    <location>
        <begin position="315"/>
        <end position="324"/>
    </location>
</feature>
<feature type="compositionally biased region" description="Basic and acidic residues" evidence="1">
    <location>
        <begin position="849"/>
        <end position="858"/>
    </location>
</feature>
<feature type="compositionally biased region" description="Polar residues" evidence="1">
    <location>
        <begin position="67"/>
        <end position="90"/>
    </location>
</feature>
<feature type="compositionally biased region" description="Low complexity" evidence="1">
    <location>
        <begin position="378"/>
        <end position="392"/>
    </location>
</feature>
<feature type="compositionally biased region" description="Basic and acidic residues" evidence="1">
    <location>
        <begin position="272"/>
        <end position="287"/>
    </location>
</feature>
<feature type="compositionally biased region" description="Polar residues" evidence="1">
    <location>
        <begin position="1763"/>
        <end position="1782"/>
    </location>
</feature>
<feature type="compositionally biased region" description="Basic and acidic residues" evidence="1">
    <location>
        <begin position="44"/>
        <end position="55"/>
    </location>
</feature>
<feature type="compositionally biased region" description="Basic and acidic residues" evidence="1">
    <location>
        <begin position="615"/>
        <end position="625"/>
    </location>
</feature>
<proteinExistence type="predicted"/>
<organism evidence="2 3">
    <name type="scientific">Cryoendolithus antarcticus</name>
    <dbReference type="NCBI Taxonomy" id="1507870"/>
    <lineage>
        <taxon>Eukaryota</taxon>
        <taxon>Fungi</taxon>
        <taxon>Dikarya</taxon>
        <taxon>Ascomycota</taxon>
        <taxon>Pezizomycotina</taxon>
        <taxon>Dothideomycetes</taxon>
        <taxon>Dothideomycetidae</taxon>
        <taxon>Cladosporiales</taxon>
        <taxon>Cladosporiaceae</taxon>
        <taxon>Cryoendolithus</taxon>
    </lineage>
</organism>
<reference evidence="3" key="1">
    <citation type="submission" date="2017-03" db="EMBL/GenBank/DDBJ databases">
        <title>Genomes of endolithic fungi from Antarctica.</title>
        <authorList>
            <person name="Coleine C."/>
            <person name="Masonjones S."/>
            <person name="Stajich J.E."/>
        </authorList>
    </citation>
    <scope>NUCLEOTIDE SEQUENCE [LARGE SCALE GENOMIC DNA]</scope>
    <source>
        <strain evidence="3">CCFEE 5527</strain>
    </source>
</reference>
<feature type="compositionally biased region" description="Basic and acidic residues" evidence="1">
    <location>
        <begin position="91"/>
        <end position="100"/>
    </location>
</feature>
<feature type="compositionally biased region" description="Basic and acidic residues" evidence="1">
    <location>
        <begin position="1806"/>
        <end position="1816"/>
    </location>
</feature>
<feature type="region of interest" description="Disordered" evidence="1">
    <location>
        <begin position="1442"/>
        <end position="1549"/>
    </location>
</feature>
<feature type="region of interest" description="Disordered" evidence="1">
    <location>
        <begin position="1177"/>
        <end position="1285"/>
    </location>
</feature>
<feature type="compositionally biased region" description="Low complexity" evidence="1">
    <location>
        <begin position="659"/>
        <end position="672"/>
    </location>
</feature>
<feature type="compositionally biased region" description="Polar residues" evidence="1">
    <location>
        <begin position="1730"/>
        <end position="1755"/>
    </location>
</feature>
<feature type="region of interest" description="Disordered" evidence="1">
    <location>
        <begin position="577"/>
        <end position="893"/>
    </location>
</feature>
<feature type="compositionally biased region" description="Basic and acidic residues" evidence="1">
    <location>
        <begin position="970"/>
        <end position="980"/>
    </location>
</feature>
<dbReference type="OrthoDB" id="2504266at2759"/>
<dbReference type="InParanoid" id="A0A1V8TE87"/>
<dbReference type="EMBL" id="NAJO01000010">
    <property type="protein sequence ID" value="OQO09686.1"/>
    <property type="molecule type" value="Genomic_DNA"/>
</dbReference>
<feature type="compositionally biased region" description="Polar residues" evidence="1">
    <location>
        <begin position="929"/>
        <end position="938"/>
    </location>
</feature>
<feature type="compositionally biased region" description="Low complexity" evidence="1">
    <location>
        <begin position="991"/>
        <end position="1008"/>
    </location>
</feature>
<feature type="region of interest" description="Disordered" evidence="1">
    <location>
        <begin position="1636"/>
        <end position="1676"/>
    </location>
</feature>
<feature type="compositionally biased region" description="Low complexity" evidence="1">
    <location>
        <begin position="731"/>
        <end position="744"/>
    </location>
</feature>